<evidence type="ECO:0000259" key="1">
    <source>
        <dbReference type="Pfam" id="PF04961"/>
    </source>
</evidence>
<dbReference type="AlphaFoldDB" id="A0A644Y7Q7"/>
<sequence length="210" mass="22493">MEFHEQTIDSFLELLSSKAAVPGGGGASALVGSVAASLSHMVAALTVGKAKYADVEGEMQGVLAESDRITKRFLSLMDEDASAFTPLAEAYRLPKDTPEQIDSRTKIMEVALRTAVEPPLKIMDVCGEALELIAVCAEKGSVMAVSDAGVAATLCRAALEGASLNVFINTQPMTDREYAERLNFRAKHMLAEYGTRAEELYKKVYAKLGA</sequence>
<name>A0A644Y7Q7_9ZZZZ</name>
<comment type="caution">
    <text evidence="2">The sequence shown here is derived from an EMBL/GenBank/DDBJ whole genome shotgun (WGS) entry which is preliminary data.</text>
</comment>
<dbReference type="EMBL" id="VSSQ01004298">
    <property type="protein sequence ID" value="MPM24596.1"/>
    <property type="molecule type" value="Genomic_DNA"/>
</dbReference>
<dbReference type="Gene3D" id="1.20.120.680">
    <property type="entry name" value="Formiminotetrahydrofolate cyclodeaminase monomer, up-and-down helical bundle"/>
    <property type="match status" value="1"/>
</dbReference>
<dbReference type="EC" id="3.5.4.9" evidence="2"/>
<dbReference type="GO" id="GO:0004477">
    <property type="term" value="F:methenyltetrahydrofolate cyclohydrolase activity"/>
    <property type="evidence" value="ECO:0007669"/>
    <property type="project" value="UniProtKB-EC"/>
</dbReference>
<reference evidence="2" key="1">
    <citation type="submission" date="2019-08" db="EMBL/GenBank/DDBJ databases">
        <authorList>
            <person name="Kucharzyk K."/>
            <person name="Murdoch R.W."/>
            <person name="Higgins S."/>
            <person name="Loffler F."/>
        </authorList>
    </citation>
    <scope>NUCLEOTIDE SEQUENCE</scope>
</reference>
<protein>
    <submittedName>
        <fullName evidence="2">Methenyltetrahydrofolate cyclohydrolase</fullName>
        <ecNumber evidence="2">3.5.4.9</ecNumber>
    </submittedName>
</protein>
<dbReference type="SUPFAM" id="SSF101262">
    <property type="entry name" value="Methenyltetrahydrofolate cyclohydrolase-like"/>
    <property type="match status" value="1"/>
</dbReference>
<gene>
    <name evidence="2" type="primary">fchA_8</name>
    <name evidence="2" type="ORF">SDC9_71079</name>
</gene>
<dbReference type="Pfam" id="PF04961">
    <property type="entry name" value="FTCD_C"/>
    <property type="match status" value="1"/>
</dbReference>
<evidence type="ECO:0000313" key="2">
    <source>
        <dbReference type="EMBL" id="MPM24596.1"/>
    </source>
</evidence>
<feature type="domain" description="Cyclodeaminase/cyclohydrolase" evidence="1">
    <location>
        <begin position="7"/>
        <end position="186"/>
    </location>
</feature>
<accession>A0A644Y7Q7</accession>
<keyword evidence="2" id="KW-0378">Hydrolase</keyword>
<organism evidence="2">
    <name type="scientific">bioreactor metagenome</name>
    <dbReference type="NCBI Taxonomy" id="1076179"/>
    <lineage>
        <taxon>unclassified sequences</taxon>
        <taxon>metagenomes</taxon>
        <taxon>ecological metagenomes</taxon>
    </lineage>
</organism>
<dbReference type="InterPro" id="IPR007044">
    <property type="entry name" value="Cyclodeamin/CycHdrlase"/>
</dbReference>
<dbReference type="InterPro" id="IPR036178">
    <property type="entry name" value="Formintransfe-cycloase-like_sf"/>
</dbReference>
<proteinExistence type="predicted"/>